<reference evidence="1 2" key="1">
    <citation type="submission" date="2019-06" db="EMBL/GenBank/DDBJ databases">
        <title>Whole genome shotgun sequence of Cellulomonas uda NBRC 3747.</title>
        <authorList>
            <person name="Hosoyama A."/>
            <person name="Uohara A."/>
            <person name="Ohji S."/>
            <person name="Ichikawa N."/>
        </authorList>
    </citation>
    <scope>NUCLEOTIDE SEQUENCE [LARGE SCALE GENOMIC DNA]</scope>
    <source>
        <strain evidence="1 2">NBRC 3747</strain>
    </source>
</reference>
<sequence>MDLLQRYSNPDPRQMSVILGVRVATEVKAPDGNPNTRMPRRRASKLPEELIAALNEAYLAGDSTYVLARRFGIHRQTVARHLERAGIERREGNSSVVRH</sequence>
<dbReference type="Proteomes" id="UP000315842">
    <property type="component" value="Unassembled WGS sequence"/>
</dbReference>
<dbReference type="RefSeq" id="WP_141321821.1">
    <property type="nucleotide sequence ID" value="NZ_BJLP01000052.1"/>
</dbReference>
<dbReference type="Gene3D" id="1.10.10.60">
    <property type="entry name" value="Homeodomain-like"/>
    <property type="match status" value="1"/>
</dbReference>
<dbReference type="AlphaFoldDB" id="A0A4Y3KEZ4"/>
<evidence type="ECO:0000313" key="2">
    <source>
        <dbReference type="Proteomes" id="UP000315842"/>
    </source>
</evidence>
<evidence type="ECO:0000313" key="1">
    <source>
        <dbReference type="EMBL" id="GEA82236.1"/>
    </source>
</evidence>
<proteinExistence type="predicted"/>
<evidence type="ECO:0008006" key="3">
    <source>
        <dbReference type="Google" id="ProtNLM"/>
    </source>
</evidence>
<accession>A0A4Y3KEZ4</accession>
<keyword evidence="2" id="KW-1185">Reference proteome</keyword>
<comment type="caution">
    <text evidence="1">The sequence shown here is derived from an EMBL/GenBank/DDBJ whole genome shotgun (WGS) entry which is preliminary data.</text>
</comment>
<name>A0A4Y3KEZ4_CELUD</name>
<organism evidence="1 2">
    <name type="scientific">Cellulomonas uda</name>
    <dbReference type="NCBI Taxonomy" id="1714"/>
    <lineage>
        <taxon>Bacteria</taxon>
        <taxon>Bacillati</taxon>
        <taxon>Actinomycetota</taxon>
        <taxon>Actinomycetes</taxon>
        <taxon>Micrococcales</taxon>
        <taxon>Cellulomonadaceae</taxon>
        <taxon>Cellulomonas</taxon>
    </lineage>
</organism>
<protein>
    <recommendedName>
        <fullName evidence="3">Resolvase HTH domain-containing protein</fullName>
    </recommendedName>
</protein>
<gene>
    <name evidence="1" type="ORF">CUD01_26800</name>
</gene>
<dbReference type="EMBL" id="BJLP01000052">
    <property type="protein sequence ID" value="GEA82236.1"/>
    <property type="molecule type" value="Genomic_DNA"/>
</dbReference>